<dbReference type="EMBL" id="CM039172">
    <property type="protein sequence ID" value="KAH9787959.1"/>
    <property type="molecule type" value="Genomic_DNA"/>
</dbReference>
<evidence type="ECO:0000313" key="2">
    <source>
        <dbReference type="Proteomes" id="UP000829398"/>
    </source>
</evidence>
<sequence length="619" mass="68265">MTELFSSKWKFDHLLPSCKGKLTVITVAAHFNERVDPKKRRDKVYIGCGAGFGGDRPMAALKLLQSVKQLNYLVLECLAERTLADRFQTMSVGGDGYDSRMHPPGAQEKVLEIATTLGLNVSVAVAYEVSVRESGAAPIVECLEKYQPNVIITSRVADAALFLAPMVYELGWNWDNLELLAQGSLAGHLLECGCQLTGGYFMHPGDKYRDISFQSLLDQSLPYAEISFDGKICVAKAEGSGGILNFRTCGQQLLYEVGDPAAYVTPDVVIDIRDVSFQSLSSHKVLCGRANPSPESVPGKLLRLVPKDCGWKGWGEVSYGGHECVKRARAAEFLVRSWMEEVVPGVNHNILSYIIGLDSLKTASISDDPSSWRTSEDIRLRMDGLFELKDHAVQFTKEFIALYTNGPAGGGGVSTGHKKEVILEKQLVGREHVFWQTGLKCSKVADSITQEVTREENLLKTDVVHEPLSLPEASLNICSVDCSSKEIGLSSAPSGQKIPLYTVCHSRSGDKGNDLNFSMIPHFPLDFERLKMIITPRWVKDVVSTLLNTSSFPDSDAINKRDQWVNEHVKVEIYEVRGIHSLNVVVRNILDGGVNCSRRIDRHGKSISDLILSQQVVLP</sequence>
<reference evidence="2" key="1">
    <citation type="journal article" date="2023" name="Hortic. Res.">
        <title>A chromosome-level phased genome enabling allele-level studies in sweet orange: a case study on citrus Huanglongbing tolerance.</title>
        <authorList>
            <person name="Wu B."/>
            <person name="Yu Q."/>
            <person name="Deng Z."/>
            <person name="Duan Y."/>
            <person name="Luo F."/>
            <person name="Gmitter F. Jr."/>
        </authorList>
    </citation>
    <scope>NUCLEOTIDE SEQUENCE [LARGE SCALE GENOMIC DNA]</scope>
    <source>
        <strain evidence="2">cv. Valencia</strain>
    </source>
</reference>
<dbReference type="Proteomes" id="UP000829398">
    <property type="component" value="Chromosome 3"/>
</dbReference>
<evidence type="ECO:0000313" key="1">
    <source>
        <dbReference type="EMBL" id="KAH9787959.1"/>
    </source>
</evidence>
<keyword evidence="2" id="KW-1185">Reference proteome</keyword>
<comment type="caution">
    <text evidence="1">The sequence shown here is derived from an EMBL/GenBank/DDBJ whole genome shotgun (WGS) entry which is preliminary data.</text>
</comment>
<gene>
    <name evidence="1" type="ORF">KPL71_010754</name>
</gene>
<accession>A0ACB8MQN5</accession>
<proteinExistence type="predicted"/>
<organism evidence="1 2">
    <name type="scientific">Citrus sinensis</name>
    <name type="common">Sweet orange</name>
    <name type="synonym">Citrus aurantium var. sinensis</name>
    <dbReference type="NCBI Taxonomy" id="2711"/>
    <lineage>
        <taxon>Eukaryota</taxon>
        <taxon>Viridiplantae</taxon>
        <taxon>Streptophyta</taxon>
        <taxon>Embryophyta</taxon>
        <taxon>Tracheophyta</taxon>
        <taxon>Spermatophyta</taxon>
        <taxon>Magnoliopsida</taxon>
        <taxon>eudicotyledons</taxon>
        <taxon>Gunneridae</taxon>
        <taxon>Pentapetalae</taxon>
        <taxon>rosids</taxon>
        <taxon>malvids</taxon>
        <taxon>Sapindales</taxon>
        <taxon>Rutaceae</taxon>
        <taxon>Aurantioideae</taxon>
        <taxon>Citrus</taxon>
    </lineage>
</organism>
<name>A0ACB8MQN5_CITSI</name>
<protein>
    <submittedName>
        <fullName evidence="1">Propionyl-CoA carboxylase</fullName>
    </submittedName>
</protein>